<evidence type="ECO:0000256" key="8">
    <source>
        <dbReference type="ARBA" id="ARBA00022840"/>
    </source>
</evidence>
<dbReference type="SUPFAM" id="SSF52058">
    <property type="entry name" value="L domain-like"/>
    <property type="match status" value="1"/>
</dbReference>
<evidence type="ECO:0000256" key="10">
    <source>
        <dbReference type="ARBA" id="ARBA00047899"/>
    </source>
</evidence>
<dbReference type="PROSITE" id="PS51450">
    <property type="entry name" value="LRR"/>
    <property type="match status" value="7"/>
</dbReference>
<keyword evidence="3" id="KW-0433">Leucine-rich repeat</keyword>
<keyword evidence="9" id="KW-0342">GTP-binding</keyword>
<dbReference type="Gene3D" id="3.40.50.300">
    <property type="entry name" value="P-loop containing nucleotide triphosphate hydrolases"/>
    <property type="match status" value="1"/>
</dbReference>
<keyword evidence="8" id="KW-0067">ATP-binding</keyword>
<sequence length="987" mass="114280">MPMTTAPQPHPAAILQLAEILKVEPKRVKNVDDEYYLKVEVFEYETNFQEEVIGLKIVHISISVQTLSFICYRFQKLQKINFSYNLIFGIYPVQKLTHLELVNFSHNRISDISYIQNLTNLLQIDFSNNQISDISPIKQLTNLLQIDFSDNQISDISPIKQLTNLQEIDFSSNKISDISPIQSLTNLEGIYFDFNKISNISPIQQLTNLQVIYFGFNQISNISPIQQLNNLQYINFSYNQISDISPIQLLSNLQEIHFNHNKIKKLPEWIIDSPINNLGVFIDDNPIESPPVEIIRQGKEAMRAWFEADKKALKEIKVILIGDAETGKTSLLRRLKDDTYNAKEPQTDGILIEEFAFDKLKTFQKQKQLLARKAYFWDFGGQEIMSATHQFFLTKRSVYMLLLEARRDKNPDQQAREWLERINTSGGNSPVIIVANKIDLNHSFGFNTTDLQKDFPQIVGIVNVSCKSRKGLLKLKTLLAEAIDKAELFQTEIDTRWHGIKDHLRELTAQKQYIRQADFVEICDKCQLPDHEQQQQAIRFLNDLGIVLHFDDLRTSDYFVLDPYWVVTGVYRVITSERAAKNKGNISYEDLHYIFQKEKPKAKAYASEKQKSLRYIGQEIDYIAEIMARFKLCYFMENRERILIPDLLDPDMPAKILDYFEQKQPLQFMYSYGYLPTSTIHFLMVDMQKDIQSQWRTGMYLKSDNNIQAEAFVYASDNKIKILVLGHNKGKYLSLIRYFLSKINQRLNTRIEEFIPVEGKNISYHELVNMKADGEKSYKDYTSKPTKVYSIAELLEGISDSVVIEKMIPTVADQYKVDISSKTMKTLPENTRKVKVFFSYSHKDEAIKDELYKHFSTLSRLGKTEPWHDRKLMGGQDWDATIKKELKEADVILLMISANFIASNYIWDIELKEAIARHHSGEAVVIPIFAKPCDFSGLPFAGLQGYPRDAKFISTQTNKDAAYTEVAKEVRKNIETLFDKLNPEQGL</sequence>
<dbReference type="InterPro" id="IPR000157">
    <property type="entry name" value="TIR_dom"/>
</dbReference>
<dbReference type="InterPro" id="IPR036388">
    <property type="entry name" value="WH-like_DNA-bd_sf"/>
</dbReference>
<dbReference type="PROSITE" id="PS50104">
    <property type="entry name" value="TIR"/>
    <property type="match status" value="1"/>
</dbReference>
<evidence type="ECO:0000259" key="13">
    <source>
        <dbReference type="PROSITE" id="PS51424"/>
    </source>
</evidence>
<dbReference type="PRINTS" id="PR00449">
    <property type="entry name" value="RASTRNSFRMNG"/>
</dbReference>
<dbReference type="Pfam" id="PF25497">
    <property type="entry name" value="COR-B"/>
    <property type="match status" value="1"/>
</dbReference>
<dbReference type="InterPro" id="IPR027417">
    <property type="entry name" value="P-loop_NTPase"/>
</dbReference>
<dbReference type="GO" id="GO:0004674">
    <property type="term" value="F:protein serine/threonine kinase activity"/>
    <property type="evidence" value="ECO:0007669"/>
    <property type="project" value="UniProtKB-KW"/>
</dbReference>
<organism evidence="14 15">
    <name type="scientific">Flexibacter flexilis DSM 6793</name>
    <dbReference type="NCBI Taxonomy" id="927664"/>
    <lineage>
        <taxon>Bacteria</taxon>
        <taxon>Pseudomonadati</taxon>
        <taxon>Bacteroidota</taxon>
        <taxon>Cytophagia</taxon>
        <taxon>Cytophagales</taxon>
        <taxon>Flexibacteraceae</taxon>
        <taxon>Flexibacter</taxon>
    </lineage>
</organism>
<dbReference type="InterPro" id="IPR035897">
    <property type="entry name" value="Toll_tir_struct_dom_sf"/>
</dbReference>
<dbReference type="Gene3D" id="3.80.10.10">
    <property type="entry name" value="Ribonuclease Inhibitor"/>
    <property type="match status" value="1"/>
</dbReference>
<dbReference type="PANTHER" id="PTHR46652">
    <property type="entry name" value="LEUCINE-RICH REPEAT AND IQ DOMAIN-CONTAINING PROTEIN 1-RELATED"/>
    <property type="match status" value="1"/>
</dbReference>
<dbReference type="EMBL" id="FOLE01000006">
    <property type="protein sequence ID" value="SFC51294.1"/>
    <property type="molecule type" value="Genomic_DNA"/>
</dbReference>
<evidence type="ECO:0000256" key="7">
    <source>
        <dbReference type="ARBA" id="ARBA00022777"/>
    </source>
</evidence>
<dbReference type="InterPro" id="IPR025875">
    <property type="entry name" value="Leu-rich_rpt_4"/>
</dbReference>
<keyword evidence="4" id="KW-0808">Transferase</keyword>
<dbReference type="SMART" id="SM00369">
    <property type="entry name" value="LRR_TYP"/>
    <property type="match status" value="6"/>
</dbReference>
<feature type="domain" description="Roc" evidence="13">
    <location>
        <begin position="309"/>
        <end position="486"/>
    </location>
</feature>
<dbReference type="SUPFAM" id="SSF52200">
    <property type="entry name" value="Toll/Interleukin receptor TIR domain"/>
    <property type="match status" value="1"/>
</dbReference>
<evidence type="ECO:0000256" key="5">
    <source>
        <dbReference type="ARBA" id="ARBA00022737"/>
    </source>
</evidence>
<keyword evidence="2" id="KW-0723">Serine/threonine-protein kinase</keyword>
<protein>
    <recommendedName>
        <fullName evidence="1">non-specific serine/threonine protein kinase</fullName>
        <ecNumber evidence="1">2.7.11.1</ecNumber>
    </recommendedName>
</protein>
<dbReference type="Pfam" id="PF08477">
    <property type="entry name" value="Roc"/>
    <property type="match status" value="1"/>
</dbReference>
<evidence type="ECO:0000313" key="15">
    <source>
        <dbReference type="Proteomes" id="UP000199514"/>
    </source>
</evidence>
<dbReference type="InterPro" id="IPR032171">
    <property type="entry name" value="COR-A"/>
</dbReference>
<dbReference type="Proteomes" id="UP000199514">
    <property type="component" value="Unassembled WGS sequence"/>
</dbReference>
<evidence type="ECO:0000256" key="1">
    <source>
        <dbReference type="ARBA" id="ARBA00012513"/>
    </source>
</evidence>
<dbReference type="SMART" id="SM00255">
    <property type="entry name" value="TIR"/>
    <property type="match status" value="1"/>
</dbReference>
<dbReference type="SMART" id="SM00175">
    <property type="entry name" value="RAB"/>
    <property type="match status" value="1"/>
</dbReference>
<dbReference type="GO" id="GO:0005524">
    <property type="term" value="F:ATP binding"/>
    <property type="evidence" value="ECO:0007669"/>
    <property type="project" value="UniProtKB-KW"/>
</dbReference>
<dbReference type="AlphaFoldDB" id="A0A1I1JRU7"/>
<keyword evidence="5" id="KW-0677">Repeat</keyword>
<evidence type="ECO:0000256" key="11">
    <source>
        <dbReference type="ARBA" id="ARBA00048679"/>
    </source>
</evidence>
<evidence type="ECO:0000256" key="3">
    <source>
        <dbReference type="ARBA" id="ARBA00022614"/>
    </source>
</evidence>
<accession>A0A1I1JRU7</accession>
<dbReference type="PROSITE" id="PS51424">
    <property type="entry name" value="ROC"/>
    <property type="match status" value="1"/>
</dbReference>
<dbReference type="InterPro" id="IPR057263">
    <property type="entry name" value="COR-B"/>
</dbReference>
<dbReference type="InterPro" id="IPR020859">
    <property type="entry name" value="ROC"/>
</dbReference>
<reference evidence="14 15" key="1">
    <citation type="submission" date="2016-10" db="EMBL/GenBank/DDBJ databases">
        <authorList>
            <person name="de Groot N.N."/>
        </authorList>
    </citation>
    <scope>NUCLEOTIDE SEQUENCE [LARGE SCALE GENOMIC DNA]</scope>
    <source>
        <strain evidence="14 15">DSM 6793</strain>
    </source>
</reference>
<dbReference type="PANTHER" id="PTHR46652:SF3">
    <property type="entry name" value="LEUCINE-RICH REPEAT-CONTAINING PROTEIN 9"/>
    <property type="match status" value="1"/>
</dbReference>
<dbReference type="Gene3D" id="3.30.310.200">
    <property type="match status" value="1"/>
</dbReference>
<evidence type="ECO:0000256" key="6">
    <source>
        <dbReference type="ARBA" id="ARBA00022741"/>
    </source>
</evidence>
<evidence type="ECO:0000313" key="14">
    <source>
        <dbReference type="EMBL" id="SFC51294.1"/>
    </source>
</evidence>
<dbReference type="SMART" id="SM00365">
    <property type="entry name" value="LRR_SD22"/>
    <property type="match status" value="8"/>
</dbReference>
<dbReference type="Pfam" id="PF16095">
    <property type="entry name" value="COR-A"/>
    <property type="match status" value="1"/>
</dbReference>
<comment type="catalytic activity">
    <reaction evidence="10">
        <text>L-threonyl-[protein] + ATP = O-phospho-L-threonyl-[protein] + ADP + H(+)</text>
        <dbReference type="Rhea" id="RHEA:46608"/>
        <dbReference type="Rhea" id="RHEA-COMP:11060"/>
        <dbReference type="Rhea" id="RHEA-COMP:11605"/>
        <dbReference type="ChEBI" id="CHEBI:15378"/>
        <dbReference type="ChEBI" id="CHEBI:30013"/>
        <dbReference type="ChEBI" id="CHEBI:30616"/>
        <dbReference type="ChEBI" id="CHEBI:61977"/>
        <dbReference type="ChEBI" id="CHEBI:456216"/>
        <dbReference type="EC" id="2.7.11.1"/>
    </reaction>
</comment>
<keyword evidence="6" id="KW-0547">Nucleotide-binding</keyword>
<proteinExistence type="predicted"/>
<dbReference type="Gene3D" id="1.10.10.10">
    <property type="entry name" value="Winged helix-like DNA-binding domain superfamily/Winged helix DNA-binding domain"/>
    <property type="match status" value="1"/>
</dbReference>
<dbReference type="InterPro" id="IPR003591">
    <property type="entry name" value="Leu-rich_rpt_typical-subtyp"/>
</dbReference>
<dbReference type="Gene3D" id="1.10.10.2200">
    <property type="match status" value="1"/>
</dbReference>
<dbReference type="Pfam" id="PF13676">
    <property type="entry name" value="TIR_2"/>
    <property type="match status" value="1"/>
</dbReference>
<dbReference type="Gene3D" id="3.40.50.10140">
    <property type="entry name" value="Toll/interleukin-1 receptor homology (TIR) domain"/>
    <property type="match status" value="1"/>
</dbReference>
<dbReference type="InterPro" id="IPR032675">
    <property type="entry name" value="LRR_dom_sf"/>
</dbReference>
<keyword evidence="7" id="KW-0418">Kinase</keyword>
<dbReference type="InterPro" id="IPR001611">
    <property type="entry name" value="Leu-rich_rpt"/>
</dbReference>
<dbReference type="Pfam" id="PF12799">
    <property type="entry name" value="LRR_4"/>
    <property type="match status" value="3"/>
</dbReference>
<dbReference type="STRING" id="927664.SAMN05421780_10677"/>
<dbReference type="InterPro" id="IPR050836">
    <property type="entry name" value="SDS22/Internalin_LRR"/>
</dbReference>
<gene>
    <name evidence="14" type="ORF">SAMN05421780_10677</name>
</gene>
<dbReference type="SUPFAM" id="SSF52540">
    <property type="entry name" value="P-loop containing nucleoside triphosphate hydrolases"/>
    <property type="match status" value="1"/>
</dbReference>
<evidence type="ECO:0000256" key="2">
    <source>
        <dbReference type="ARBA" id="ARBA00022527"/>
    </source>
</evidence>
<dbReference type="EC" id="2.7.11.1" evidence="1"/>
<feature type="domain" description="TIR" evidence="12">
    <location>
        <begin position="832"/>
        <end position="974"/>
    </location>
</feature>
<dbReference type="GO" id="GO:0007165">
    <property type="term" value="P:signal transduction"/>
    <property type="evidence" value="ECO:0007669"/>
    <property type="project" value="InterPro"/>
</dbReference>
<evidence type="ECO:0000259" key="12">
    <source>
        <dbReference type="PROSITE" id="PS50104"/>
    </source>
</evidence>
<evidence type="ECO:0000256" key="4">
    <source>
        <dbReference type="ARBA" id="ARBA00022679"/>
    </source>
</evidence>
<comment type="catalytic activity">
    <reaction evidence="11">
        <text>L-seryl-[protein] + ATP = O-phospho-L-seryl-[protein] + ADP + H(+)</text>
        <dbReference type="Rhea" id="RHEA:17989"/>
        <dbReference type="Rhea" id="RHEA-COMP:9863"/>
        <dbReference type="Rhea" id="RHEA-COMP:11604"/>
        <dbReference type="ChEBI" id="CHEBI:15378"/>
        <dbReference type="ChEBI" id="CHEBI:29999"/>
        <dbReference type="ChEBI" id="CHEBI:30616"/>
        <dbReference type="ChEBI" id="CHEBI:83421"/>
        <dbReference type="ChEBI" id="CHEBI:456216"/>
        <dbReference type="EC" id="2.7.11.1"/>
    </reaction>
</comment>
<name>A0A1I1JRU7_9BACT</name>
<evidence type="ECO:0000256" key="9">
    <source>
        <dbReference type="ARBA" id="ARBA00023134"/>
    </source>
</evidence>
<keyword evidence="15" id="KW-1185">Reference proteome</keyword>